<evidence type="ECO:0000313" key="1">
    <source>
        <dbReference type="EMBL" id="QBZ57968.1"/>
    </source>
</evidence>
<gene>
    <name evidence="1" type="ORF">PoMZ_02906</name>
</gene>
<reference evidence="1 2" key="1">
    <citation type="journal article" date="2019" name="Mol. Biol. Evol.">
        <title>Blast fungal genomes show frequent chromosomal changes, gene gains and losses, and effector gene turnover.</title>
        <authorList>
            <person name="Gomez Luciano L.B."/>
            <person name="Jason Tsai I."/>
            <person name="Chuma I."/>
            <person name="Tosa Y."/>
            <person name="Chen Y.H."/>
            <person name="Li J.Y."/>
            <person name="Li M.Y."/>
            <person name="Jade Lu M.Y."/>
            <person name="Nakayashiki H."/>
            <person name="Li W.H."/>
        </authorList>
    </citation>
    <scope>NUCLEOTIDE SEQUENCE [LARGE SCALE GENOMIC DNA]</scope>
    <source>
        <strain evidence="1">MZ5-1-6</strain>
    </source>
</reference>
<name>A0A4P7N5W4_PYROR</name>
<protein>
    <submittedName>
        <fullName evidence="1">Uncharacterized protein</fullName>
    </submittedName>
</protein>
<sequence length="154" mass="17208">MRPRFGDEDALGLFPSPPTNKVSKTGPETPPDRLLINCNCIKRSPTMRFVKFLQPGDRIFFGVHGSSAFSKTLLAPIKLQWSPRKRCHFVLLTTLHLGKWSSGEPTKSSTPYPNYTGKGLSYYQKKVPKLPAAKQSAAGTYTRKMQPFLSSFSN</sequence>
<accession>A0A4P7N5W4</accession>
<organism evidence="1 2">
    <name type="scientific">Pyricularia oryzae</name>
    <name type="common">Rice blast fungus</name>
    <name type="synonym">Magnaporthe oryzae</name>
    <dbReference type="NCBI Taxonomy" id="318829"/>
    <lineage>
        <taxon>Eukaryota</taxon>
        <taxon>Fungi</taxon>
        <taxon>Dikarya</taxon>
        <taxon>Ascomycota</taxon>
        <taxon>Pezizomycotina</taxon>
        <taxon>Sordariomycetes</taxon>
        <taxon>Sordariomycetidae</taxon>
        <taxon>Magnaporthales</taxon>
        <taxon>Pyriculariaceae</taxon>
        <taxon>Pyricularia</taxon>
    </lineage>
</organism>
<evidence type="ECO:0000313" key="2">
    <source>
        <dbReference type="Proteomes" id="UP000294847"/>
    </source>
</evidence>
<proteinExistence type="predicted"/>
<dbReference type="Proteomes" id="UP000294847">
    <property type="component" value="Chromosome 3"/>
</dbReference>
<dbReference type="EMBL" id="CP034206">
    <property type="protein sequence ID" value="QBZ57968.1"/>
    <property type="molecule type" value="Genomic_DNA"/>
</dbReference>
<dbReference type="AlphaFoldDB" id="A0A4P7N5W4"/>